<proteinExistence type="predicted"/>
<feature type="compositionally biased region" description="Gly residues" evidence="1">
    <location>
        <begin position="141"/>
        <end position="161"/>
    </location>
</feature>
<name>A0ABT9P3L6_9ACTN</name>
<evidence type="ECO:0008006" key="5">
    <source>
        <dbReference type="Google" id="ProtNLM"/>
    </source>
</evidence>
<accession>A0ABT9P3L6</accession>
<organism evidence="3 4">
    <name type="scientific">Kineosporia succinea</name>
    <dbReference type="NCBI Taxonomy" id="84632"/>
    <lineage>
        <taxon>Bacteria</taxon>
        <taxon>Bacillati</taxon>
        <taxon>Actinomycetota</taxon>
        <taxon>Actinomycetes</taxon>
        <taxon>Kineosporiales</taxon>
        <taxon>Kineosporiaceae</taxon>
        <taxon>Kineosporia</taxon>
    </lineage>
</organism>
<feature type="transmembrane region" description="Helical" evidence="2">
    <location>
        <begin position="275"/>
        <end position="297"/>
    </location>
</feature>
<feature type="region of interest" description="Disordered" evidence="1">
    <location>
        <begin position="1"/>
        <end position="200"/>
    </location>
</feature>
<keyword evidence="2" id="KW-1133">Transmembrane helix</keyword>
<sequence length="343" mass="35227">MPSTPNPGPSNDWPDAPENTPVPHDDRAAGVTEPIAAVPGPVPDAAADSRSAAEDPTDECSRHRPPLPPGQIPAAWLPSMPAAGPEEPDGGRAGHPTPHLTSTSPESGETPSSPRTPAASGPSGPSDPSGAEWGSPPPHDGSGGPGPGGFGPGGPSYGGPGQPGPLPSGQPGQGAWFQSPSPSGPPAGGPGGNPGWNVPARRRKTADELKALALKTRDRSRLFVLMVIGMLIVVQLALPFRLAGIALGLAAAYVGMRALVGLAEIRRAGMGSRGIILTLFGLGMTGYLLIVLMSHAVYYPVWSELESCKARANTDVAQQACQDRSREQFDSILDNLQDRSRNP</sequence>
<dbReference type="EMBL" id="JAUSQZ010000001">
    <property type="protein sequence ID" value="MDP9827273.1"/>
    <property type="molecule type" value="Genomic_DNA"/>
</dbReference>
<evidence type="ECO:0000313" key="3">
    <source>
        <dbReference type="EMBL" id="MDP9827273.1"/>
    </source>
</evidence>
<gene>
    <name evidence="3" type="ORF">J2S57_003022</name>
</gene>
<dbReference type="Proteomes" id="UP001235712">
    <property type="component" value="Unassembled WGS sequence"/>
</dbReference>
<dbReference type="RefSeq" id="WP_307243116.1">
    <property type="nucleotide sequence ID" value="NZ_JAUSQZ010000001.1"/>
</dbReference>
<comment type="caution">
    <text evidence="3">The sequence shown here is derived from an EMBL/GenBank/DDBJ whole genome shotgun (WGS) entry which is preliminary data.</text>
</comment>
<feature type="compositionally biased region" description="Low complexity" evidence="1">
    <location>
        <begin position="101"/>
        <end position="131"/>
    </location>
</feature>
<feature type="transmembrane region" description="Helical" evidence="2">
    <location>
        <begin position="222"/>
        <end position="238"/>
    </location>
</feature>
<protein>
    <recommendedName>
        <fullName evidence="5">DUF4190 domain-containing protein</fullName>
    </recommendedName>
</protein>
<keyword evidence="2" id="KW-0472">Membrane</keyword>
<feature type="compositionally biased region" description="Low complexity" evidence="1">
    <location>
        <begin position="34"/>
        <end position="50"/>
    </location>
</feature>
<keyword evidence="2" id="KW-0812">Transmembrane</keyword>
<keyword evidence="4" id="KW-1185">Reference proteome</keyword>
<evidence type="ECO:0000313" key="4">
    <source>
        <dbReference type="Proteomes" id="UP001235712"/>
    </source>
</evidence>
<feature type="transmembrane region" description="Helical" evidence="2">
    <location>
        <begin position="244"/>
        <end position="263"/>
    </location>
</feature>
<reference evidence="3 4" key="1">
    <citation type="submission" date="2023-07" db="EMBL/GenBank/DDBJ databases">
        <title>Sequencing the genomes of 1000 actinobacteria strains.</title>
        <authorList>
            <person name="Klenk H.-P."/>
        </authorList>
    </citation>
    <scope>NUCLEOTIDE SEQUENCE [LARGE SCALE GENOMIC DNA]</scope>
    <source>
        <strain evidence="3 4">DSM 44388</strain>
    </source>
</reference>
<evidence type="ECO:0000256" key="1">
    <source>
        <dbReference type="SAM" id="MobiDB-lite"/>
    </source>
</evidence>
<evidence type="ECO:0000256" key="2">
    <source>
        <dbReference type="SAM" id="Phobius"/>
    </source>
</evidence>